<accession>A0A815WJ17</accession>
<name>A0A815WJ17_9BILA</name>
<dbReference type="AlphaFoldDB" id="A0A815WJ17"/>
<evidence type="ECO:0000313" key="1">
    <source>
        <dbReference type="EMBL" id="CAF1544689.1"/>
    </source>
</evidence>
<comment type="caution">
    <text evidence="1">The sequence shown here is derived from an EMBL/GenBank/DDBJ whole genome shotgun (WGS) entry which is preliminary data.</text>
</comment>
<reference evidence="1" key="1">
    <citation type="submission" date="2021-02" db="EMBL/GenBank/DDBJ databases">
        <authorList>
            <person name="Nowell W R."/>
        </authorList>
    </citation>
    <scope>NUCLEOTIDE SEQUENCE</scope>
</reference>
<dbReference type="Proteomes" id="UP000663889">
    <property type="component" value="Unassembled WGS sequence"/>
</dbReference>
<proteinExistence type="predicted"/>
<feature type="non-terminal residue" evidence="1">
    <location>
        <position position="1"/>
    </location>
</feature>
<dbReference type="EMBL" id="CAJNOU010009222">
    <property type="protein sequence ID" value="CAF1544689.1"/>
    <property type="molecule type" value="Genomic_DNA"/>
</dbReference>
<gene>
    <name evidence="1" type="ORF">SEV965_LOCUS38341</name>
</gene>
<evidence type="ECO:0000313" key="2">
    <source>
        <dbReference type="Proteomes" id="UP000663889"/>
    </source>
</evidence>
<organism evidence="1 2">
    <name type="scientific">Rotaria sordida</name>
    <dbReference type="NCBI Taxonomy" id="392033"/>
    <lineage>
        <taxon>Eukaryota</taxon>
        <taxon>Metazoa</taxon>
        <taxon>Spiralia</taxon>
        <taxon>Gnathifera</taxon>
        <taxon>Rotifera</taxon>
        <taxon>Eurotatoria</taxon>
        <taxon>Bdelloidea</taxon>
        <taxon>Philodinida</taxon>
        <taxon>Philodinidae</taxon>
        <taxon>Rotaria</taxon>
    </lineage>
</organism>
<protein>
    <submittedName>
        <fullName evidence="1">Uncharacterized protein</fullName>
    </submittedName>
</protein>
<sequence>NSFNVFLLISSIAKPHGIRTSYDE</sequence>